<dbReference type="Gene3D" id="3.40.50.1480">
    <property type="entry name" value="Adenosylhomocysteinase-like"/>
    <property type="match status" value="1"/>
</dbReference>
<dbReference type="Proteomes" id="UP000637578">
    <property type="component" value="Unassembled WGS sequence"/>
</dbReference>
<dbReference type="InterPro" id="IPR042172">
    <property type="entry name" value="Adenosylhomocyst_ase-like_sf"/>
</dbReference>
<dbReference type="SMART" id="SM00996">
    <property type="entry name" value="AdoHcyase"/>
    <property type="match status" value="1"/>
</dbReference>
<organism evidence="6 7">
    <name type="scientific">Longimycelium tulufanense</name>
    <dbReference type="NCBI Taxonomy" id="907463"/>
    <lineage>
        <taxon>Bacteria</taxon>
        <taxon>Bacillati</taxon>
        <taxon>Actinomycetota</taxon>
        <taxon>Actinomycetes</taxon>
        <taxon>Pseudonocardiales</taxon>
        <taxon>Pseudonocardiaceae</taxon>
        <taxon>Longimycelium</taxon>
    </lineage>
</organism>
<dbReference type="InterPro" id="IPR000043">
    <property type="entry name" value="Adenosylhomocysteinase-like"/>
</dbReference>
<dbReference type="Pfam" id="PF00670">
    <property type="entry name" value="AdoHcyase_NAD"/>
    <property type="match status" value="1"/>
</dbReference>
<keyword evidence="7" id="KW-1185">Reference proteome</keyword>
<proteinExistence type="inferred from homology"/>
<evidence type="ECO:0000259" key="5">
    <source>
        <dbReference type="SMART" id="SM00997"/>
    </source>
</evidence>
<name>A0A8J3C8D6_9PSEU</name>
<dbReference type="GO" id="GO:0006730">
    <property type="term" value="P:one-carbon metabolic process"/>
    <property type="evidence" value="ECO:0007669"/>
    <property type="project" value="UniProtKB-KW"/>
</dbReference>
<evidence type="ECO:0000256" key="1">
    <source>
        <dbReference type="ARBA" id="ARBA00001911"/>
    </source>
</evidence>
<dbReference type="GO" id="GO:0005829">
    <property type="term" value="C:cytosol"/>
    <property type="evidence" value="ECO:0007669"/>
    <property type="project" value="TreeGrafter"/>
</dbReference>
<dbReference type="PANTHER" id="PTHR23420:SF0">
    <property type="entry name" value="ADENOSYLHOMOCYSTEINASE"/>
    <property type="match status" value="1"/>
</dbReference>
<accession>A0A8J3C8D6</accession>
<evidence type="ECO:0000256" key="4">
    <source>
        <dbReference type="ARBA" id="ARBA00023027"/>
    </source>
</evidence>
<dbReference type="Pfam" id="PF05221">
    <property type="entry name" value="AdoHcyase"/>
    <property type="match status" value="1"/>
</dbReference>
<dbReference type="InterPro" id="IPR015878">
    <property type="entry name" value="Ado_hCys_hydrolase_NAD-bd"/>
</dbReference>
<dbReference type="GO" id="GO:0004013">
    <property type="term" value="F:adenosylhomocysteinase activity"/>
    <property type="evidence" value="ECO:0007669"/>
    <property type="project" value="TreeGrafter"/>
</dbReference>
<keyword evidence="3" id="KW-0554">One-carbon metabolism</keyword>
<protein>
    <submittedName>
        <fullName evidence="6">Adenosylhomocysteinase</fullName>
    </submittedName>
</protein>
<evidence type="ECO:0000313" key="7">
    <source>
        <dbReference type="Proteomes" id="UP000637578"/>
    </source>
</evidence>
<sequence>MDRLERAVRHMPVLAGIRRAAGADRPLRGHRLALCGPLTVERALQATTLVDLGADAAWCASGAETAEDVAELARRAGVPVHGWRAGSVRDRRRAARDVLRSWPRGPTLVLDEDAVLLTALHQECADLPVPLLALETMRGGVEALVRLGPLRLPVIHGGEWFGRDLVDGPHGTAQSLVGTIAAVSGRMVAGKVFVVAGYGRVGSGVAARARGLGARVVVTEVSATRALLAALDGFDVLPMASAASIGDVFCTVTGVPKVIRRSHLLAMHSGAVLVNGGHLPWEIDLDALYDMTVRWPRSPCGVEILRLSDGTELHLIAGGHPAHLVAGAGTAAEVADVTLASQVLALRLVLPEAATLSPGIHPLPPAIDENVATALATAMGIEFTAGERGAERFWAARRGLPRPHHNGLEDL</sequence>
<dbReference type="EMBL" id="BMMK01000010">
    <property type="protein sequence ID" value="GGM54047.1"/>
    <property type="molecule type" value="Genomic_DNA"/>
</dbReference>
<evidence type="ECO:0000256" key="3">
    <source>
        <dbReference type="ARBA" id="ARBA00022563"/>
    </source>
</evidence>
<dbReference type="SUPFAM" id="SSF52283">
    <property type="entry name" value="Formate/glycerate dehydrogenase catalytic domain-like"/>
    <property type="match status" value="1"/>
</dbReference>
<comment type="similarity">
    <text evidence="2">Belongs to the adenosylhomocysteinase family.</text>
</comment>
<reference evidence="6" key="1">
    <citation type="journal article" date="2014" name="Int. J. Syst. Evol. Microbiol.">
        <title>Complete genome sequence of Corynebacterium casei LMG S-19264T (=DSM 44701T), isolated from a smear-ripened cheese.</title>
        <authorList>
            <consortium name="US DOE Joint Genome Institute (JGI-PGF)"/>
            <person name="Walter F."/>
            <person name="Albersmeier A."/>
            <person name="Kalinowski J."/>
            <person name="Ruckert C."/>
        </authorList>
    </citation>
    <scope>NUCLEOTIDE SEQUENCE</scope>
    <source>
        <strain evidence="6">CGMCC 4.5737</strain>
    </source>
</reference>
<keyword evidence="4" id="KW-0520">NAD</keyword>
<reference evidence="6" key="2">
    <citation type="submission" date="2020-09" db="EMBL/GenBank/DDBJ databases">
        <authorList>
            <person name="Sun Q."/>
            <person name="Zhou Y."/>
        </authorList>
    </citation>
    <scope>NUCLEOTIDE SEQUENCE</scope>
    <source>
        <strain evidence="6">CGMCC 4.5737</strain>
    </source>
</reference>
<dbReference type="AlphaFoldDB" id="A0A8J3C8D6"/>
<dbReference type="PANTHER" id="PTHR23420">
    <property type="entry name" value="ADENOSYLHOMOCYSTEINASE"/>
    <property type="match status" value="1"/>
</dbReference>
<feature type="domain" description="S-adenosyl-L-homocysteine hydrolase NAD binding" evidence="5">
    <location>
        <begin position="170"/>
        <end position="329"/>
    </location>
</feature>
<dbReference type="SUPFAM" id="SSF51735">
    <property type="entry name" value="NAD(P)-binding Rossmann-fold domains"/>
    <property type="match status" value="1"/>
</dbReference>
<comment type="caution">
    <text evidence="6">The sequence shown here is derived from an EMBL/GenBank/DDBJ whole genome shotgun (WGS) entry which is preliminary data.</text>
</comment>
<comment type="cofactor">
    <cofactor evidence="1">
        <name>NAD(+)</name>
        <dbReference type="ChEBI" id="CHEBI:57540"/>
    </cofactor>
</comment>
<dbReference type="InterPro" id="IPR036291">
    <property type="entry name" value="NAD(P)-bd_dom_sf"/>
</dbReference>
<evidence type="ECO:0000256" key="2">
    <source>
        <dbReference type="ARBA" id="ARBA00007122"/>
    </source>
</evidence>
<gene>
    <name evidence="6" type="ORF">GCM10012275_26450</name>
</gene>
<dbReference type="SMART" id="SM00997">
    <property type="entry name" value="AdoHcyase_NAD"/>
    <property type="match status" value="1"/>
</dbReference>
<dbReference type="GO" id="GO:0033353">
    <property type="term" value="P:S-adenosylmethionine cycle"/>
    <property type="evidence" value="ECO:0007669"/>
    <property type="project" value="TreeGrafter"/>
</dbReference>
<dbReference type="Gene3D" id="3.40.50.720">
    <property type="entry name" value="NAD(P)-binding Rossmann-like Domain"/>
    <property type="match status" value="1"/>
</dbReference>
<evidence type="ECO:0000313" key="6">
    <source>
        <dbReference type="EMBL" id="GGM54047.1"/>
    </source>
</evidence>